<dbReference type="EMBL" id="BOML01000052">
    <property type="protein sequence ID" value="GIE05110.1"/>
    <property type="molecule type" value="Genomic_DNA"/>
</dbReference>
<feature type="domain" description="Mycothiol-dependent maleylpyruvate isomerase metal-binding" evidence="1">
    <location>
        <begin position="12"/>
        <end position="148"/>
    </location>
</feature>
<dbReference type="RefSeq" id="WP_203732474.1">
    <property type="nucleotide sequence ID" value="NZ_BAAATX010000012.1"/>
</dbReference>
<dbReference type="NCBIfam" id="TIGR03083">
    <property type="entry name" value="maleylpyruvate isomerase family mycothiol-dependent enzyme"/>
    <property type="match status" value="1"/>
</dbReference>
<sequence>MTTLAAGTIAALRSEHDTLAAAAATISPDQLKGPSGASDWTVAQVFSHLGSGAEITLAALKAGLGEIEKPGPGFNQSVWDRWNALSPEDQAAGSVESNATLVAALEALTPEQHESVQINPGFLPQAIPLASFAGTRLSEVAHHSWDIRVALDPAAGLLGDSATVLAEHLSGGLSFYLGFIAKPDLVREPAVVDVTGTPYRIVLGEQISFTTEPATATATFDGPLEAALRLLVGRLSPQYTAPGIAVTGNVSLDELRAVFPGF</sequence>
<dbReference type="Pfam" id="PF11716">
    <property type="entry name" value="MDMPI_N"/>
    <property type="match status" value="1"/>
</dbReference>
<dbReference type="InterPro" id="IPR034660">
    <property type="entry name" value="DinB/YfiT-like"/>
</dbReference>
<dbReference type="InterPro" id="IPR024344">
    <property type="entry name" value="MDMPI_metal-binding"/>
</dbReference>
<protein>
    <recommendedName>
        <fullName evidence="1">Mycothiol-dependent maleylpyruvate isomerase metal-binding domain-containing protein</fullName>
    </recommendedName>
</protein>
<evidence type="ECO:0000259" key="1">
    <source>
        <dbReference type="Pfam" id="PF11716"/>
    </source>
</evidence>
<reference evidence="2 3" key="1">
    <citation type="submission" date="2021-01" db="EMBL/GenBank/DDBJ databases">
        <title>Whole genome shotgun sequence of Actinoplanes durhamensis NBRC 14914.</title>
        <authorList>
            <person name="Komaki H."/>
            <person name="Tamura T."/>
        </authorList>
    </citation>
    <scope>NUCLEOTIDE SEQUENCE [LARGE SCALE GENOMIC DNA]</scope>
    <source>
        <strain evidence="2 3">NBRC 14914</strain>
    </source>
</reference>
<evidence type="ECO:0000313" key="2">
    <source>
        <dbReference type="EMBL" id="GIE05110.1"/>
    </source>
</evidence>
<organism evidence="2 3">
    <name type="scientific">Paractinoplanes durhamensis</name>
    <dbReference type="NCBI Taxonomy" id="113563"/>
    <lineage>
        <taxon>Bacteria</taxon>
        <taxon>Bacillati</taxon>
        <taxon>Actinomycetota</taxon>
        <taxon>Actinomycetes</taxon>
        <taxon>Micromonosporales</taxon>
        <taxon>Micromonosporaceae</taxon>
        <taxon>Paractinoplanes</taxon>
    </lineage>
</organism>
<name>A0ABQ3Z5M1_9ACTN</name>
<dbReference type="Proteomes" id="UP000637628">
    <property type="component" value="Unassembled WGS sequence"/>
</dbReference>
<proteinExistence type="predicted"/>
<evidence type="ECO:0000313" key="3">
    <source>
        <dbReference type="Proteomes" id="UP000637628"/>
    </source>
</evidence>
<dbReference type="Gene3D" id="1.20.120.450">
    <property type="entry name" value="dinb family like domain"/>
    <property type="match status" value="1"/>
</dbReference>
<dbReference type="InterPro" id="IPR017517">
    <property type="entry name" value="Maleyloyr_isom"/>
</dbReference>
<comment type="caution">
    <text evidence="2">The sequence shown here is derived from an EMBL/GenBank/DDBJ whole genome shotgun (WGS) entry which is preliminary data.</text>
</comment>
<keyword evidence="3" id="KW-1185">Reference proteome</keyword>
<gene>
    <name evidence="2" type="ORF">Adu01nite_64600</name>
</gene>
<accession>A0ABQ3Z5M1</accession>
<dbReference type="SUPFAM" id="SSF109854">
    <property type="entry name" value="DinB/YfiT-like putative metalloenzymes"/>
    <property type="match status" value="1"/>
</dbReference>